<dbReference type="EMBL" id="CM042049">
    <property type="protein sequence ID" value="KAI3747594.1"/>
    <property type="molecule type" value="Genomic_DNA"/>
</dbReference>
<organism evidence="1 2">
    <name type="scientific">Arctium lappa</name>
    <name type="common">Greater burdock</name>
    <name type="synonym">Lappa major</name>
    <dbReference type="NCBI Taxonomy" id="4217"/>
    <lineage>
        <taxon>Eukaryota</taxon>
        <taxon>Viridiplantae</taxon>
        <taxon>Streptophyta</taxon>
        <taxon>Embryophyta</taxon>
        <taxon>Tracheophyta</taxon>
        <taxon>Spermatophyta</taxon>
        <taxon>Magnoliopsida</taxon>
        <taxon>eudicotyledons</taxon>
        <taxon>Gunneridae</taxon>
        <taxon>Pentapetalae</taxon>
        <taxon>asterids</taxon>
        <taxon>campanulids</taxon>
        <taxon>Asterales</taxon>
        <taxon>Asteraceae</taxon>
        <taxon>Carduoideae</taxon>
        <taxon>Cardueae</taxon>
        <taxon>Arctiinae</taxon>
        <taxon>Arctium</taxon>
    </lineage>
</organism>
<proteinExistence type="predicted"/>
<gene>
    <name evidence="1" type="ORF">L6452_10104</name>
</gene>
<keyword evidence="2" id="KW-1185">Reference proteome</keyword>
<reference evidence="1 2" key="2">
    <citation type="journal article" date="2022" name="Mol. Ecol. Resour.">
        <title>The genomes of chicory, endive, great burdock and yacon provide insights into Asteraceae paleo-polyploidization history and plant inulin production.</title>
        <authorList>
            <person name="Fan W."/>
            <person name="Wang S."/>
            <person name="Wang H."/>
            <person name="Wang A."/>
            <person name="Jiang F."/>
            <person name="Liu H."/>
            <person name="Zhao H."/>
            <person name="Xu D."/>
            <person name="Zhang Y."/>
        </authorList>
    </citation>
    <scope>NUCLEOTIDE SEQUENCE [LARGE SCALE GENOMIC DNA]</scope>
    <source>
        <strain evidence="2">cv. Niubang</strain>
    </source>
</reference>
<accession>A0ACB9DLN8</accession>
<sequence>MGTCYSAAADGRRERKVGGGGEDDDDGERGRWWKSKSGRKINRYKPTDLSFKFGGGRRSTAEDGGLHHVPGRISGNGSSSIASLHTKGRKGRIKIQDAMIVW</sequence>
<evidence type="ECO:0000313" key="1">
    <source>
        <dbReference type="EMBL" id="KAI3747594.1"/>
    </source>
</evidence>
<dbReference type="Proteomes" id="UP001055879">
    <property type="component" value="Linkage Group LG03"/>
</dbReference>
<reference evidence="2" key="1">
    <citation type="journal article" date="2022" name="Mol. Ecol. Resour.">
        <title>The genomes of chicory, endive, great burdock and yacon provide insights into Asteraceae palaeo-polyploidization history and plant inulin production.</title>
        <authorList>
            <person name="Fan W."/>
            <person name="Wang S."/>
            <person name="Wang H."/>
            <person name="Wang A."/>
            <person name="Jiang F."/>
            <person name="Liu H."/>
            <person name="Zhao H."/>
            <person name="Xu D."/>
            <person name="Zhang Y."/>
        </authorList>
    </citation>
    <scope>NUCLEOTIDE SEQUENCE [LARGE SCALE GENOMIC DNA]</scope>
    <source>
        <strain evidence="2">cv. Niubang</strain>
    </source>
</reference>
<protein>
    <submittedName>
        <fullName evidence="1">Uncharacterized protein</fullName>
    </submittedName>
</protein>
<comment type="caution">
    <text evidence="1">The sequence shown here is derived from an EMBL/GenBank/DDBJ whole genome shotgun (WGS) entry which is preliminary data.</text>
</comment>
<evidence type="ECO:0000313" key="2">
    <source>
        <dbReference type="Proteomes" id="UP001055879"/>
    </source>
</evidence>
<name>A0ACB9DLN8_ARCLA</name>